<dbReference type="Pfam" id="PF00254">
    <property type="entry name" value="FKBP_C"/>
    <property type="match status" value="1"/>
</dbReference>
<feature type="signal peptide" evidence="7">
    <location>
        <begin position="1"/>
        <end position="28"/>
    </location>
</feature>
<organism evidence="9 10">
    <name type="scientific">Rufibacter immobilis</name>
    <dbReference type="NCBI Taxonomy" id="1348778"/>
    <lineage>
        <taxon>Bacteria</taxon>
        <taxon>Pseudomonadati</taxon>
        <taxon>Bacteroidota</taxon>
        <taxon>Cytophagia</taxon>
        <taxon>Cytophagales</taxon>
        <taxon>Hymenobacteraceae</taxon>
        <taxon>Rufibacter</taxon>
    </lineage>
</organism>
<dbReference type="RefSeq" id="WP_123131373.1">
    <property type="nucleotide sequence ID" value="NZ_RJJE01000001.1"/>
</dbReference>
<dbReference type="PANTHER" id="PTHR43811">
    <property type="entry name" value="FKBP-TYPE PEPTIDYL-PROLYL CIS-TRANS ISOMERASE FKPA"/>
    <property type="match status" value="1"/>
</dbReference>
<reference evidence="9 10" key="1">
    <citation type="submission" date="2018-11" db="EMBL/GenBank/DDBJ databases">
        <title>Rufibacter latericius sp. nov., isolated from water in Baiyang Lake.</title>
        <authorList>
            <person name="Yang Y."/>
        </authorList>
    </citation>
    <scope>NUCLEOTIDE SEQUENCE [LARGE SCALE GENOMIC DNA]</scope>
    <source>
        <strain evidence="9 10">MCC P1</strain>
    </source>
</reference>
<name>A0A3M9N5V9_9BACT</name>
<keyword evidence="7" id="KW-0732">Signal</keyword>
<comment type="similarity">
    <text evidence="2 6">Belongs to the FKBP-type PPIase family.</text>
</comment>
<dbReference type="OrthoDB" id="9814548at2"/>
<evidence type="ECO:0000259" key="8">
    <source>
        <dbReference type="PROSITE" id="PS50059"/>
    </source>
</evidence>
<evidence type="ECO:0000256" key="4">
    <source>
        <dbReference type="ARBA" id="ARBA00023235"/>
    </source>
</evidence>
<evidence type="ECO:0000256" key="2">
    <source>
        <dbReference type="ARBA" id="ARBA00006577"/>
    </source>
</evidence>
<evidence type="ECO:0000256" key="1">
    <source>
        <dbReference type="ARBA" id="ARBA00000971"/>
    </source>
</evidence>
<feature type="chain" id="PRO_5018338100" description="Peptidyl-prolyl cis-trans isomerase" evidence="7">
    <location>
        <begin position="29"/>
        <end position="173"/>
    </location>
</feature>
<dbReference type="Gene3D" id="3.10.50.40">
    <property type="match status" value="1"/>
</dbReference>
<evidence type="ECO:0000256" key="7">
    <source>
        <dbReference type="SAM" id="SignalP"/>
    </source>
</evidence>
<evidence type="ECO:0000313" key="10">
    <source>
        <dbReference type="Proteomes" id="UP000271010"/>
    </source>
</evidence>
<protein>
    <recommendedName>
        <fullName evidence="6">Peptidyl-prolyl cis-trans isomerase</fullName>
        <ecNumber evidence="6">5.2.1.8</ecNumber>
    </recommendedName>
</protein>
<comment type="catalytic activity">
    <reaction evidence="1 5 6">
        <text>[protein]-peptidylproline (omega=180) = [protein]-peptidylproline (omega=0)</text>
        <dbReference type="Rhea" id="RHEA:16237"/>
        <dbReference type="Rhea" id="RHEA-COMP:10747"/>
        <dbReference type="Rhea" id="RHEA-COMP:10748"/>
        <dbReference type="ChEBI" id="CHEBI:83833"/>
        <dbReference type="ChEBI" id="CHEBI:83834"/>
        <dbReference type="EC" id="5.2.1.8"/>
    </reaction>
</comment>
<dbReference type="InterPro" id="IPR046357">
    <property type="entry name" value="PPIase_dom_sf"/>
</dbReference>
<accession>A0A3M9N5V9</accession>
<feature type="domain" description="PPIase FKBP-type" evidence="8">
    <location>
        <begin position="86"/>
        <end position="173"/>
    </location>
</feature>
<dbReference type="Proteomes" id="UP000271010">
    <property type="component" value="Unassembled WGS sequence"/>
</dbReference>
<dbReference type="PROSITE" id="PS51257">
    <property type="entry name" value="PROKAR_LIPOPROTEIN"/>
    <property type="match status" value="1"/>
</dbReference>
<gene>
    <name evidence="9" type="ORF">EFA69_01850</name>
</gene>
<dbReference type="EC" id="5.2.1.8" evidence="6"/>
<dbReference type="GO" id="GO:0003755">
    <property type="term" value="F:peptidyl-prolyl cis-trans isomerase activity"/>
    <property type="evidence" value="ECO:0007669"/>
    <property type="project" value="UniProtKB-UniRule"/>
</dbReference>
<evidence type="ECO:0000313" key="9">
    <source>
        <dbReference type="EMBL" id="RNI33184.1"/>
    </source>
</evidence>
<evidence type="ECO:0000256" key="3">
    <source>
        <dbReference type="ARBA" id="ARBA00023110"/>
    </source>
</evidence>
<evidence type="ECO:0000256" key="6">
    <source>
        <dbReference type="RuleBase" id="RU003915"/>
    </source>
</evidence>
<proteinExistence type="inferred from homology"/>
<dbReference type="InterPro" id="IPR001179">
    <property type="entry name" value="PPIase_FKBP_dom"/>
</dbReference>
<dbReference type="PANTHER" id="PTHR43811:SF19">
    <property type="entry name" value="39 KDA FK506-BINDING NUCLEAR PROTEIN"/>
    <property type="match status" value="1"/>
</dbReference>
<dbReference type="FunFam" id="3.10.50.40:FF:000006">
    <property type="entry name" value="Peptidyl-prolyl cis-trans isomerase"/>
    <property type="match status" value="1"/>
</dbReference>
<comment type="caution">
    <text evidence="9">The sequence shown here is derived from an EMBL/GenBank/DDBJ whole genome shotgun (WGS) entry which is preliminary data.</text>
</comment>
<evidence type="ECO:0000256" key="5">
    <source>
        <dbReference type="PROSITE-ProRule" id="PRU00277"/>
    </source>
</evidence>
<sequence length="173" mass="19490">MQQIVIRSKVWKWMLAICVMFSFLSCKDEDPYNPYANFDHAAQAARDEEVIKKYLTDNNITDFTRTASGLYYVKLEAGTGNKPTVGTNVEVTYIGKIIQSGYIFDSSFKRGQNFRFNLGRKEVIPGWDEGVALMPKGEKALLLIPSRLAYGLMGSGSIPPNTPIMFEVQLINF</sequence>
<dbReference type="AlphaFoldDB" id="A0A3M9N5V9"/>
<dbReference type="PROSITE" id="PS50059">
    <property type="entry name" value="FKBP_PPIASE"/>
    <property type="match status" value="1"/>
</dbReference>
<keyword evidence="3 5" id="KW-0697">Rotamase</keyword>
<dbReference type="SUPFAM" id="SSF54534">
    <property type="entry name" value="FKBP-like"/>
    <property type="match status" value="1"/>
</dbReference>
<dbReference type="EMBL" id="RJJE01000001">
    <property type="protein sequence ID" value="RNI33184.1"/>
    <property type="molecule type" value="Genomic_DNA"/>
</dbReference>
<keyword evidence="4 5" id="KW-0413">Isomerase</keyword>
<keyword evidence="10" id="KW-1185">Reference proteome</keyword>